<accession>A0A2S4UIC0</accession>
<feature type="region of interest" description="Disordered" evidence="1">
    <location>
        <begin position="48"/>
        <end position="85"/>
    </location>
</feature>
<dbReference type="AlphaFoldDB" id="A0A2S4UIC0"/>
<evidence type="ECO:0000313" key="2">
    <source>
        <dbReference type="EMBL" id="POV96976.1"/>
    </source>
</evidence>
<comment type="caution">
    <text evidence="2">The sequence shown here is derived from an EMBL/GenBank/DDBJ whole genome shotgun (WGS) entry which is preliminary data.</text>
</comment>
<dbReference type="Proteomes" id="UP000239156">
    <property type="component" value="Unassembled WGS sequence"/>
</dbReference>
<reference evidence="2" key="1">
    <citation type="submission" date="2017-12" db="EMBL/GenBank/DDBJ databases">
        <title>Gene loss provides genomic basis for host adaptation in cereal stripe rust fungi.</title>
        <authorList>
            <person name="Xia C."/>
        </authorList>
    </citation>
    <scope>NUCLEOTIDE SEQUENCE [LARGE SCALE GENOMIC DNA]</scope>
    <source>
        <strain evidence="2">93-210</strain>
    </source>
</reference>
<evidence type="ECO:0000256" key="1">
    <source>
        <dbReference type="SAM" id="MobiDB-lite"/>
    </source>
</evidence>
<name>A0A2S4UIC0_9BASI</name>
<sequence>MKAMTKVLMYPILKPISIGYKLIKRVISVPLKIIRLLSASKQVDDTEQPFIRRRNIPTNEDAHPSSSVSSSGTPSSTSPDSLNSDLDLLIDHHHHHHGHGHHGRSKVKAEPGIETQWDQNSRFFHDQDQVLVDRSLDHSFKDHHLF</sequence>
<proteinExistence type="predicted"/>
<organism evidence="2 3">
    <name type="scientific">Puccinia striiformis</name>
    <dbReference type="NCBI Taxonomy" id="27350"/>
    <lineage>
        <taxon>Eukaryota</taxon>
        <taxon>Fungi</taxon>
        <taxon>Dikarya</taxon>
        <taxon>Basidiomycota</taxon>
        <taxon>Pucciniomycotina</taxon>
        <taxon>Pucciniomycetes</taxon>
        <taxon>Pucciniales</taxon>
        <taxon>Pucciniaceae</taxon>
        <taxon>Puccinia</taxon>
    </lineage>
</organism>
<keyword evidence="3" id="KW-1185">Reference proteome</keyword>
<feature type="compositionally biased region" description="Low complexity" evidence="1">
    <location>
        <begin position="64"/>
        <end position="85"/>
    </location>
</feature>
<protein>
    <submittedName>
        <fullName evidence="2">Uncharacterized protein</fullName>
    </submittedName>
</protein>
<evidence type="ECO:0000313" key="3">
    <source>
        <dbReference type="Proteomes" id="UP000239156"/>
    </source>
</evidence>
<dbReference type="VEuPathDB" id="FungiDB:PSTT_15337"/>
<dbReference type="EMBL" id="PKSL01000277">
    <property type="protein sequence ID" value="POV96976.1"/>
    <property type="molecule type" value="Genomic_DNA"/>
</dbReference>
<gene>
    <name evidence="2" type="ORF">PSTT_15337</name>
</gene>